<keyword evidence="3 4" id="KW-0472">Membrane</keyword>
<feature type="transmembrane region" description="Helical" evidence="4">
    <location>
        <begin position="295"/>
        <end position="315"/>
    </location>
</feature>
<keyword evidence="1 4" id="KW-0812">Transmembrane</keyword>
<dbReference type="InterPro" id="IPR036259">
    <property type="entry name" value="MFS_trans_sf"/>
</dbReference>
<feature type="transmembrane region" description="Helical" evidence="4">
    <location>
        <begin position="108"/>
        <end position="133"/>
    </location>
</feature>
<gene>
    <name evidence="6" type="ORF">SAMN02745124_00342</name>
</gene>
<dbReference type="PANTHER" id="PTHR23537">
    <property type="match status" value="1"/>
</dbReference>
<reference evidence="6 7" key="1">
    <citation type="submission" date="2016-11" db="EMBL/GenBank/DDBJ databases">
        <authorList>
            <person name="Jaros S."/>
            <person name="Januszkiewicz K."/>
            <person name="Wedrychowicz H."/>
        </authorList>
    </citation>
    <scope>NUCLEOTIDE SEQUENCE [LARGE SCALE GENOMIC DNA]</scope>
    <source>
        <strain evidence="6 7">DSM 9705</strain>
    </source>
</reference>
<dbReference type="InterPro" id="IPR011701">
    <property type="entry name" value="MFS"/>
</dbReference>
<dbReference type="InterPro" id="IPR010645">
    <property type="entry name" value="MFS_4"/>
</dbReference>
<evidence type="ECO:0000256" key="3">
    <source>
        <dbReference type="ARBA" id="ARBA00023136"/>
    </source>
</evidence>
<dbReference type="SUPFAM" id="SSF103473">
    <property type="entry name" value="MFS general substrate transporter"/>
    <property type="match status" value="1"/>
</dbReference>
<feature type="transmembrane region" description="Helical" evidence="4">
    <location>
        <begin position="268"/>
        <end position="288"/>
    </location>
</feature>
<dbReference type="InterPro" id="IPR020846">
    <property type="entry name" value="MFS_dom"/>
</dbReference>
<evidence type="ECO:0000259" key="5">
    <source>
        <dbReference type="PROSITE" id="PS50850"/>
    </source>
</evidence>
<feature type="transmembrane region" description="Helical" evidence="4">
    <location>
        <begin position="20"/>
        <end position="42"/>
    </location>
</feature>
<proteinExistence type="predicted"/>
<feature type="transmembrane region" description="Helical" evidence="4">
    <location>
        <begin position="321"/>
        <end position="342"/>
    </location>
</feature>
<feature type="transmembrane region" description="Helical" evidence="4">
    <location>
        <begin position="379"/>
        <end position="401"/>
    </location>
</feature>
<sequence>MGNRLLKTWDDDWRRYRPVIIVVGMCGLFAALGIGRFALGMMLPAMGEALHLSYSQMGTIGTLNFCGYLGAVLFCGKLTGLFGARLLIFLALMLVGGSMVVIGCTDHLGVIMLLYCFTGIGSALANVPIMALIAAWFEPAVRGRASGMVVIGNGFGIVVAGHLVPLLNATGGGWRMSWLVLGGLALVMAMICGTFARNRPAGRTRFGGGARQTGRTGGIALSPTEMRRMTLHCAAIYFLFGCTYVIYVTFLVTSLVQERGFSEQYAGLLWSIIGLLSLGSGPIFGWLSDRFGRRAGLMLVFAIQATAYFSAMTLLPLPFLYLSILCFGLVAWSIPPIVAALVGDFAGPEKTASIFGFVTFVFGIGQIIGPYGAGVLAEVSGGFALGFAATGLLALAAVWLASRLPSPGRCNSFRSQDGR</sequence>
<evidence type="ECO:0000313" key="7">
    <source>
        <dbReference type="Proteomes" id="UP000184139"/>
    </source>
</evidence>
<protein>
    <submittedName>
        <fullName evidence="6">Sugar phosphate permease</fullName>
    </submittedName>
</protein>
<feature type="transmembrane region" description="Helical" evidence="4">
    <location>
        <begin position="176"/>
        <end position="196"/>
    </location>
</feature>
<evidence type="ECO:0000256" key="4">
    <source>
        <dbReference type="SAM" id="Phobius"/>
    </source>
</evidence>
<dbReference type="RefSeq" id="WP_073373082.1">
    <property type="nucleotide sequence ID" value="NZ_FQXS01000001.1"/>
</dbReference>
<organism evidence="6 7">
    <name type="scientific">Desulfofustis glycolicus DSM 9705</name>
    <dbReference type="NCBI Taxonomy" id="1121409"/>
    <lineage>
        <taxon>Bacteria</taxon>
        <taxon>Pseudomonadati</taxon>
        <taxon>Thermodesulfobacteriota</taxon>
        <taxon>Desulfobulbia</taxon>
        <taxon>Desulfobulbales</taxon>
        <taxon>Desulfocapsaceae</taxon>
        <taxon>Desulfofustis</taxon>
    </lineage>
</organism>
<dbReference type="GO" id="GO:0005886">
    <property type="term" value="C:plasma membrane"/>
    <property type="evidence" value="ECO:0007669"/>
    <property type="project" value="TreeGrafter"/>
</dbReference>
<feature type="transmembrane region" description="Helical" evidence="4">
    <location>
        <begin position="354"/>
        <end position="373"/>
    </location>
</feature>
<keyword evidence="7" id="KW-1185">Reference proteome</keyword>
<dbReference type="PANTHER" id="PTHR23537:SF1">
    <property type="entry name" value="SUGAR TRANSPORTER"/>
    <property type="match status" value="1"/>
</dbReference>
<dbReference type="Proteomes" id="UP000184139">
    <property type="component" value="Unassembled WGS sequence"/>
</dbReference>
<evidence type="ECO:0000256" key="1">
    <source>
        <dbReference type="ARBA" id="ARBA00022692"/>
    </source>
</evidence>
<feature type="transmembrane region" description="Helical" evidence="4">
    <location>
        <begin position="82"/>
        <end position="102"/>
    </location>
</feature>
<feature type="domain" description="Major facilitator superfamily (MFS) profile" evidence="5">
    <location>
        <begin position="19"/>
        <end position="409"/>
    </location>
</feature>
<feature type="transmembrane region" description="Helical" evidence="4">
    <location>
        <begin position="54"/>
        <end position="75"/>
    </location>
</feature>
<dbReference type="PROSITE" id="PS50850">
    <property type="entry name" value="MFS"/>
    <property type="match status" value="1"/>
</dbReference>
<dbReference type="OrthoDB" id="9797953at2"/>
<keyword evidence="2 4" id="KW-1133">Transmembrane helix</keyword>
<name>A0A1M5SGL3_9BACT</name>
<dbReference type="AlphaFoldDB" id="A0A1M5SGL3"/>
<accession>A0A1M5SGL3</accession>
<feature type="transmembrane region" description="Helical" evidence="4">
    <location>
        <begin position="145"/>
        <end position="164"/>
    </location>
</feature>
<dbReference type="EMBL" id="FQXS01000001">
    <property type="protein sequence ID" value="SHH37656.1"/>
    <property type="molecule type" value="Genomic_DNA"/>
</dbReference>
<evidence type="ECO:0000313" key="6">
    <source>
        <dbReference type="EMBL" id="SHH37656.1"/>
    </source>
</evidence>
<dbReference type="Gene3D" id="1.20.1250.20">
    <property type="entry name" value="MFS general substrate transporter like domains"/>
    <property type="match status" value="2"/>
</dbReference>
<dbReference type="STRING" id="1121409.SAMN02745124_00342"/>
<dbReference type="GO" id="GO:0022857">
    <property type="term" value="F:transmembrane transporter activity"/>
    <property type="evidence" value="ECO:0007669"/>
    <property type="project" value="InterPro"/>
</dbReference>
<evidence type="ECO:0000256" key="2">
    <source>
        <dbReference type="ARBA" id="ARBA00022989"/>
    </source>
</evidence>
<feature type="transmembrane region" description="Helical" evidence="4">
    <location>
        <begin position="234"/>
        <end position="256"/>
    </location>
</feature>
<dbReference type="Pfam" id="PF07690">
    <property type="entry name" value="MFS_1"/>
    <property type="match status" value="1"/>
</dbReference>